<dbReference type="PANTHER" id="PTHR42685:SF22">
    <property type="entry name" value="CONDITIONED MEDIUM FACTOR RECEPTOR 1"/>
    <property type="match status" value="1"/>
</dbReference>
<keyword evidence="3" id="KW-1185">Reference proteome</keyword>
<evidence type="ECO:0000259" key="1">
    <source>
        <dbReference type="Pfam" id="PF01494"/>
    </source>
</evidence>
<reference evidence="2" key="1">
    <citation type="submission" date="2022-08" db="EMBL/GenBank/DDBJ databases">
        <title>The genomic sequence of strain Paenibacillus sp. SCIV0701.</title>
        <authorList>
            <person name="Zhao H."/>
        </authorList>
    </citation>
    <scope>NUCLEOTIDE SEQUENCE</scope>
    <source>
        <strain evidence="2">SCIV0701</strain>
    </source>
</reference>
<dbReference type="SUPFAM" id="SSF51905">
    <property type="entry name" value="FAD/NAD(P)-binding domain"/>
    <property type="match status" value="1"/>
</dbReference>
<feature type="domain" description="FAD-binding" evidence="1">
    <location>
        <begin position="5"/>
        <end position="323"/>
    </location>
</feature>
<accession>A0A9X2MZY2</accession>
<dbReference type="InterPro" id="IPR036188">
    <property type="entry name" value="FAD/NAD-bd_sf"/>
</dbReference>
<gene>
    <name evidence="2" type="ORF">NQZ67_22170</name>
</gene>
<organism evidence="2 3">
    <name type="scientific">Paenibacillus soyae</name>
    <dbReference type="NCBI Taxonomy" id="2969249"/>
    <lineage>
        <taxon>Bacteria</taxon>
        <taxon>Bacillati</taxon>
        <taxon>Bacillota</taxon>
        <taxon>Bacilli</taxon>
        <taxon>Bacillales</taxon>
        <taxon>Paenibacillaceae</taxon>
        <taxon>Paenibacillus</taxon>
    </lineage>
</organism>
<evidence type="ECO:0000313" key="2">
    <source>
        <dbReference type="EMBL" id="MCR2806592.1"/>
    </source>
</evidence>
<dbReference type="PRINTS" id="PR00420">
    <property type="entry name" value="RNGMNOXGNASE"/>
</dbReference>
<dbReference type="EMBL" id="JANIPJ010000018">
    <property type="protein sequence ID" value="MCR2806592.1"/>
    <property type="molecule type" value="Genomic_DNA"/>
</dbReference>
<keyword evidence="2" id="KW-0560">Oxidoreductase</keyword>
<dbReference type="Gene3D" id="3.50.50.60">
    <property type="entry name" value="FAD/NAD(P)-binding domain"/>
    <property type="match status" value="1"/>
</dbReference>
<comment type="caution">
    <text evidence="2">The sequence shown here is derived from an EMBL/GenBank/DDBJ whole genome shotgun (WGS) entry which is preliminary data.</text>
</comment>
<evidence type="ECO:0000313" key="3">
    <source>
        <dbReference type="Proteomes" id="UP001141950"/>
    </source>
</evidence>
<dbReference type="Proteomes" id="UP001141950">
    <property type="component" value="Unassembled WGS sequence"/>
</dbReference>
<dbReference type="RefSeq" id="WP_257450202.1">
    <property type="nucleotide sequence ID" value="NZ_JANIPJ010000018.1"/>
</dbReference>
<dbReference type="GO" id="GO:0071949">
    <property type="term" value="F:FAD binding"/>
    <property type="evidence" value="ECO:0007669"/>
    <property type="project" value="InterPro"/>
</dbReference>
<dbReference type="AlphaFoldDB" id="A0A9X2MZY2"/>
<protein>
    <submittedName>
        <fullName evidence="2">FAD-dependent monooxygenase</fullName>
    </submittedName>
</protein>
<dbReference type="PANTHER" id="PTHR42685">
    <property type="entry name" value="GERANYLGERANYL DIPHOSPHATE REDUCTASE"/>
    <property type="match status" value="1"/>
</dbReference>
<proteinExistence type="predicted"/>
<dbReference type="Pfam" id="PF01494">
    <property type="entry name" value="FAD_binding_3"/>
    <property type="match status" value="1"/>
</dbReference>
<dbReference type="InterPro" id="IPR050407">
    <property type="entry name" value="Geranylgeranyl_reductase"/>
</dbReference>
<sequence>MKRHYDVIVVGARVAGSTLAYEMAKAGYEVLLLDKSTFPSDTLSTHNFYGNSLAMLREMGVLEELLATGTPTYKRAVVQFEDAVIDGRFPEVMGETECLCIRRTHLDDILFKHAAAQDRVTAIEGFRVAELIEEDGKVVGVEGVRKNGMREQFRAKLVVGADGRNSRVRGLAGSECLQAVPTDFASYVGYFSNYKQDGELHAELYKMDDKIAIVFPTSDNLYVVGVMFPLEDEDWMERFKVLPEQAMLTLLETGFAGTPLAERMRDAELAMPIKGLLGYDNDWHQGMGPGWALVGDALTFKDPAVGQGMQDALYGARILTDVLSAYPDWDASWNEMAGVYQARMEEKMMFHFQLACQFTKNNPFTEEQRMVNRLIASSPEATSAFLGTYNRAAGPHDLGQAIGRLVQGAAPGAAEPA</sequence>
<dbReference type="GO" id="GO:0004497">
    <property type="term" value="F:monooxygenase activity"/>
    <property type="evidence" value="ECO:0007669"/>
    <property type="project" value="UniProtKB-KW"/>
</dbReference>
<dbReference type="InterPro" id="IPR002938">
    <property type="entry name" value="FAD-bd"/>
</dbReference>
<keyword evidence="2" id="KW-0503">Monooxygenase</keyword>
<name>A0A9X2MZY2_9BACL</name>